<dbReference type="FunFam" id="2.160.20.10:FF:000023">
    <property type="entry name" value="Exo-beta-1,3-glucanase Exg0"/>
    <property type="match status" value="1"/>
</dbReference>
<feature type="chain" id="PRO_5042966326" evidence="2">
    <location>
        <begin position="22"/>
        <end position="1104"/>
    </location>
</feature>
<reference evidence="4" key="1">
    <citation type="journal article" date="2023" name="Mol. Phylogenet. Evol.">
        <title>Genome-scale phylogeny and comparative genomics of the fungal order Sordariales.</title>
        <authorList>
            <person name="Hensen N."/>
            <person name="Bonometti L."/>
            <person name="Westerberg I."/>
            <person name="Brannstrom I.O."/>
            <person name="Guillou S."/>
            <person name="Cros-Aarteil S."/>
            <person name="Calhoun S."/>
            <person name="Haridas S."/>
            <person name="Kuo A."/>
            <person name="Mondo S."/>
            <person name="Pangilinan J."/>
            <person name="Riley R."/>
            <person name="LaButti K."/>
            <person name="Andreopoulos B."/>
            <person name="Lipzen A."/>
            <person name="Chen C."/>
            <person name="Yan M."/>
            <person name="Daum C."/>
            <person name="Ng V."/>
            <person name="Clum A."/>
            <person name="Steindorff A."/>
            <person name="Ohm R.A."/>
            <person name="Martin F."/>
            <person name="Silar P."/>
            <person name="Natvig D.O."/>
            <person name="Lalanne C."/>
            <person name="Gautier V."/>
            <person name="Ament-Velasquez S.L."/>
            <person name="Kruys A."/>
            <person name="Hutchinson M.I."/>
            <person name="Powell A.J."/>
            <person name="Barry K."/>
            <person name="Miller A.N."/>
            <person name="Grigoriev I.V."/>
            <person name="Debuchy R."/>
            <person name="Gladieux P."/>
            <person name="Hiltunen Thoren M."/>
            <person name="Johannesson H."/>
        </authorList>
    </citation>
    <scope>NUCLEOTIDE SEQUENCE</scope>
    <source>
        <strain evidence="4">CBS 508.74</strain>
    </source>
</reference>
<name>A0AAN6QKN7_9PEZI</name>
<proteinExistence type="predicted"/>
<evidence type="ECO:0000256" key="1">
    <source>
        <dbReference type="SAM" id="MobiDB-lite"/>
    </source>
</evidence>
<dbReference type="GeneID" id="89940161"/>
<feature type="domain" description="Rhamnogalacturonase A/B/Epimerase-like pectate lyase" evidence="3">
    <location>
        <begin position="378"/>
        <end position="601"/>
    </location>
</feature>
<feature type="compositionally biased region" description="Low complexity" evidence="1">
    <location>
        <begin position="133"/>
        <end position="188"/>
    </location>
</feature>
<keyword evidence="4" id="KW-0378">Hydrolase</keyword>
<dbReference type="CDD" id="cd23668">
    <property type="entry name" value="GH55_beta13glucanase-like"/>
    <property type="match status" value="1"/>
</dbReference>
<dbReference type="InterPro" id="IPR011050">
    <property type="entry name" value="Pectin_lyase_fold/virulence"/>
</dbReference>
<gene>
    <name evidence="4" type="ORF">N656DRAFT_783817</name>
</gene>
<dbReference type="Pfam" id="PF12708">
    <property type="entry name" value="Pect-lyase_RHGA_epim"/>
    <property type="match status" value="2"/>
</dbReference>
<dbReference type="InterPro" id="IPR039279">
    <property type="entry name" value="QRT3-like"/>
</dbReference>
<dbReference type="RefSeq" id="XP_064666426.1">
    <property type="nucleotide sequence ID" value="XM_064816036.1"/>
</dbReference>
<dbReference type="InterPro" id="IPR024535">
    <property type="entry name" value="RHGA/B-epi-like_pectate_lyase"/>
</dbReference>
<protein>
    <submittedName>
        <fullName evidence="4">Glycoside hydrolase family 55 protein</fullName>
    </submittedName>
</protein>
<keyword evidence="2" id="KW-0732">Signal</keyword>
<comment type="caution">
    <text evidence="4">The sequence shown here is derived from an EMBL/GenBank/DDBJ whole genome shotgun (WGS) entry which is preliminary data.</text>
</comment>
<evidence type="ECO:0000313" key="5">
    <source>
        <dbReference type="Proteomes" id="UP001302812"/>
    </source>
</evidence>
<feature type="compositionally biased region" description="Polar residues" evidence="1">
    <location>
        <begin position="121"/>
        <end position="132"/>
    </location>
</feature>
<sequence>MHPHSFQSLFTLSALLSGAIAAIPAGNGHGNGTTEADVVTVVVRKTATVCPSPPPPPPCSAGSVSSSSSSVGSFVPSSVLSSIGSSSSGASSADTTAVSSGNVSSGTSVVSSTVVSSGTTAIPTSDISSTGISSKTSDVSSAPSSSAGSTNTTGVSSTEVSSTEVSSTSASSTAASSTNVSSTTDVSSQVSSTAVSSTEVSSTAVSSTAVSSTAVSSTAVSSTAVSSTAVSSTDVSSTAPSSTDISSTAVSSTEVSSTTASSTDASSTDASSTDVSSTAVSSTDVSSTAVSSTKLSSTAASSTIASSTDVSSAISSTAASSTTITSQTSAVSSTTSTSASSTTPSSTTIAAPACTDFWLDRIAHQGVAPFAGSGYEVYRNVKDYGAKGDGVTDDTEAINRAISEGERCGPGCTGSTKTPGLIYFPPGTYMVSRPIIDFYYTHLIGNPGCMPVLKATAGFIGDWLLDTNPYGPGGKLAWGATNVFWRQVANFVIDVSSVPASRLVRGIHWPSSQATSLSNIVFKMSEAPGNKHQGLFIEEGSGGYIGDLVFYGGAQALSIGNQQFTMRNITINNAQTAIQQLWSWGWTYKSVSINNCGVGFDFTAASDAGALNVGSITILDSEITDTPVGIAFGSAGATSPPVANNFVFENIRLDNVSTAIRGPSGIVLEGSTGASVIEAWGRGHKYSPSSTGPTFFEGSITPNPRPASLAQGTVFYERSKPQYENLPVSEFVSARDAGAVGDGTTDDTDALNQLFTSAAAANKVVFLDAGMYLVTKTIQIPAGSRIFGEALPVILSSGAFFADAANPKPVVQVGTSGATGRVEWSNTIVSTRGAQAGAILIEYNLASPAGLPSGMWEVHTRIGGFAGSDLQLPQCAKTPNTTITAENLASDCIAAFSSMHITSSAKSLYMENCWLWVADHDVEEGADNQQITVYAGRGLLVQGSAGPLWLVGTGVEHHQLYEYQFVDSQNVFMGQIQTETAYYQPNPDASIPFAAVAELSDPVFEAGESGWALRVVDSTGLYVYGAGLYSFFDNYDVSCSQIGQGARCQKRGFSVEGKSEVRVYNLNTVGTNKMVTVDGVDVVNYEDNIDGFVHSVALFGTAEE</sequence>
<accession>A0AAN6QKN7</accession>
<feature type="region of interest" description="Disordered" evidence="1">
    <location>
        <begin position="226"/>
        <end position="283"/>
    </location>
</feature>
<dbReference type="SUPFAM" id="SSF51126">
    <property type="entry name" value="Pectin lyase-like"/>
    <property type="match status" value="2"/>
</dbReference>
<keyword evidence="5" id="KW-1185">Reference proteome</keyword>
<dbReference type="InterPro" id="IPR012334">
    <property type="entry name" value="Pectin_lyas_fold"/>
</dbReference>
<dbReference type="PANTHER" id="PTHR33928:SF2">
    <property type="entry name" value="PECTATE LYASE SUPERFAMILY PROTEIN DOMAIN-CONTAINING PROTEIN-RELATED"/>
    <property type="match status" value="1"/>
</dbReference>
<evidence type="ECO:0000313" key="4">
    <source>
        <dbReference type="EMBL" id="KAK4108856.1"/>
    </source>
</evidence>
<feature type="compositionally biased region" description="Low complexity" evidence="1">
    <location>
        <begin position="85"/>
        <end position="120"/>
    </location>
</feature>
<dbReference type="EMBL" id="MU853360">
    <property type="protein sequence ID" value="KAK4108856.1"/>
    <property type="molecule type" value="Genomic_DNA"/>
</dbReference>
<dbReference type="Gene3D" id="2.160.20.10">
    <property type="entry name" value="Single-stranded right-handed beta-helix, Pectin lyase-like"/>
    <property type="match status" value="2"/>
</dbReference>
<dbReference type="Proteomes" id="UP001302812">
    <property type="component" value="Unassembled WGS sequence"/>
</dbReference>
<evidence type="ECO:0000259" key="3">
    <source>
        <dbReference type="Pfam" id="PF12708"/>
    </source>
</evidence>
<dbReference type="AlphaFoldDB" id="A0AAN6QKN7"/>
<feature type="region of interest" description="Disordered" evidence="1">
    <location>
        <begin position="85"/>
        <end position="188"/>
    </location>
</feature>
<feature type="signal peptide" evidence="2">
    <location>
        <begin position="1"/>
        <end position="21"/>
    </location>
</feature>
<dbReference type="PANTHER" id="PTHR33928">
    <property type="entry name" value="POLYGALACTURONASE QRT3"/>
    <property type="match status" value="1"/>
</dbReference>
<feature type="domain" description="Rhamnogalacturonase A/B/Epimerase-like pectate lyase" evidence="3">
    <location>
        <begin position="731"/>
        <end position="906"/>
    </location>
</feature>
<feature type="region of interest" description="Disordered" evidence="1">
    <location>
        <begin position="325"/>
        <end position="347"/>
    </location>
</feature>
<evidence type="ECO:0000256" key="2">
    <source>
        <dbReference type="SAM" id="SignalP"/>
    </source>
</evidence>
<reference evidence="4" key="2">
    <citation type="submission" date="2023-05" db="EMBL/GenBank/DDBJ databases">
        <authorList>
            <consortium name="Lawrence Berkeley National Laboratory"/>
            <person name="Steindorff A."/>
            <person name="Hensen N."/>
            <person name="Bonometti L."/>
            <person name="Westerberg I."/>
            <person name="Brannstrom I.O."/>
            <person name="Guillou S."/>
            <person name="Cros-Aarteil S."/>
            <person name="Calhoun S."/>
            <person name="Haridas S."/>
            <person name="Kuo A."/>
            <person name="Mondo S."/>
            <person name="Pangilinan J."/>
            <person name="Riley R."/>
            <person name="Labutti K."/>
            <person name="Andreopoulos B."/>
            <person name="Lipzen A."/>
            <person name="Chen C."/>
            <person name="Yanf M."/>
            <person name="Daum C."/>
            <person name="Ng V."/>
            <person name="Clum A."/>
            <person name="Ohm R."/>
            <person name="Martin F."/>
            <person name="Silar P."/>
            <person name="Natvig D."/>
            <person name="Lalanne C."/>
            <person name="Gautier V."/>
            <person name="Ament-Velasquez S.L."/>
            <person name="Kruys A."/>
            <person name="Hutchinson M.I."/>
            <person name="Powell A.J."/>
            <person name="Barry K."/>
            <person name="Miller A.N."/>
            <person name="Grigoriev I.V."/>
            <person name="Debuchy R."/>
            <person name="Gladieux P."/>
            <person name="Thoren M.H."/>
            <person name="Johannesson H."/>
        </authorList>
    </citation>
    <scope>NUCLEOTIDE SEQUENCE</scope>
    <source>
        <strain evidence="4">CBS 508.74</strain>
    </source>
</reference>
<dbReference type="GO" id="GO:0004650">
    <property type="term" value="F:polygalacturonase activity"/>
    <property type="evidence" value="ECO:0007669"/>
    <property type="project" value="InterPro"/>
</dbReference>
<organism evidence="4 5">
    <name type="scientific">Canariomyces notabilis</name>
    <dbReference type="NCBI Taxonomy" id="2074819"/>
    <lineage>
        <taxon>Eukaryota</taxon>
        <taxon>Fungi</taxon>
        <taxon>Dikarya</taxon>
        <taxon>Ascomycota</taxon>
        <taxon>Pezizomycotina</taxon>
        <taxon>Sordariomycetes</taxon>
        <taxon>Sordariomycetidae</taxon>
        <taxon>Sordariales</taxon>
        <taxon>Chaetomiaceae</taxon>
        <taxon>Canariomyces</taxon>
    </lineage>
</organism>